<dbReference type="PANTHER" id="PTHR39267:SF1">
    <property type="entry name" value="SURVIVAL MOTOR NEURON PROTEIN"/>
    <property type="match status" value="1"/>
</dbReference>
<evidence type="ECO:0000256" key="1">
    <source>
        <dbReference type="SAM" id="MobiDB-lite"/>
    </source>
</evidence>
<comment type="caution">
    <text evidence="3">The sequence shown here is derived from an EMBL/GenBank/DDBJ whole genome shotgun (WGS) entry which is preliminary data.</text>
</comment>
<feature type="domain" description="Survival Motor Neuron Gemin2-binding" evidence="2">
    <location>
        <begin position="1"/>
        <end position="28"/>
    </location>
</feature>
<sequence>MAKKSGLWDDSALVNAFEEAMSNYKKKHIEGYMENSTADEEVKSNSRDASSMIDQGQEVKSHVETGDESSLGSHMAEEMRPAKDSATDEGNENVASQDPGEQGSNLNPMPDMFQSYPSSQDIENYNELYRHYYELEEQRKKILQKLQQFGTWNHSYHGESSGSCMQWGTAPLQEHQSYTSQASQQNFPFSCCPYVCQCSIAPCTSLAPCSFSGACAGTLCNDTPLAIGVGKKSVLEDAGVVATAMGAAEKAISMLKEKTSDNVGKMKIKLPALKQILQLS</sequence>
<gene>
    <name evidence="3" type="ORF">Nepgr_011022</name>
</gene>
<feature type="compositionally biased region" description="Basic and acidic residues" evidence="1">
    <location>
        <begin position="75"/>
        <end position="86"/>
    </location>
</feature>
<dbReference type="Pfam" id="PF20636">
    <property type="entry name" value="SMN_G2-BD"/>
    <property type="match status" value="1"/>
</dbReference>
<proteinExistence type="predicted"/>
<dbReference type="PANTHER" id="PTHR39267">
    <property type="entry name" value="SURVIVAL MOTOR NEURON-LIKE PROTEIN 1"/>
    <property type="match status" value="1"/>
</dbReference>
<evidence type="ECO:0000313" key="3">
    <source>
        <dbReference type="EMBL" id="GMH09182.1"/>
    </source>
</evidence>
<accession>A0AAD3SEJ4</accession>
<evidence type="ECO:0000259" key="2">
    <source>
        <dbReference type="Pfam" id="PF20636"/>
    </source>
</evidence>
<dbReference type="EMBL" id="BSYO01000009">
    <property type="protein sequence ID" value="GMH09182.1"/>
    <property type="molecule type" value="Genomic_DNA"/>
</dbReference>
<evidence type="ECO:0000313" key="4">
    <source>
        <dbReference type="Proteomes" id="UP001279734"/>
    </source>
</evidence>
<feature type="region of interest" description="Disordered" evidence="1">
    <location>
        <begin position="35"/>
        <end position="116"/>
    </location>
</feature>
<dbReference type="CDD" id="cd22851">
    <property type="entry name" value="SMN_N"/>
    <property type="match status" value="1"/>
</dbReference>
<keyword evidence="4" id="KW-1185">Reference proteome</keyword>
<name>A0AAD3SEJ4_NEPGR</name>
<protein>
    <recommendedName>
        <fullName evidence="2">Survival Motor Neuron Gemin2-binding domain-containing protein</fullName>
    </recommendedName>
</protein>
<dbReference type="InterPro" id="IPR049481">
    <property type="entry name" value="SMN_G2-BD"/>
</dbReference>
<organism evidence="3 4">
    <name type="scientific">Nepenthes gracilis</name>
    <name type="common">Slender pitcher plant</name>
    <dbReference type="NCBI Taxonomy" id="150966"/>
    <lineage>
        <taxon>Eukaryota</taxon>
        <taxon>Viridiplantae</taxon>
        <taxon>Streptophyta</taxon>
        <taxon>Embryophyta</taxon>
        <taxon>Tracheophyta</taxon>
        <taxon>Spermatophyta</taxon>
        <taxon>Magnoliopsida</taxon>
        <taxon>eudicotyledons</taxon>
        <taxon>Gunneridae</taxon>
        <taxon>Pentapetalae</taxon>
        <taxon>Caryophyllales</taxon>
        <taxon>Nepenthaceae</taxon>
        <taxon>Nepenthes</taxon>
    </lineage>
</organism>
<dbReference type="InterPro" id="IPR040424">
    <property type="entry name" value="Smn1"/>
</dbReference>
<dbReference type="Proteomes" id="UP001279734">
    <property type="component" value="Unassembled WGS sequence"/>
</dbReference>
<reference evidence="3" key="1">
    <citation type="submission" date="2023-05" db="EMBL/GenBank/DDBJ databases">
        <title>Nepenthes gracilis genome sequencing.</title>
        <authorList>
            <person name="Fukushima K."/>
        </authorList>
    </citation>
    <scope>NUCLEOTIDE SEQUENCE</scope>
    <source>
        <strain evidence="3">SING2019-196</strain>
    </source>
</reference>
<dbReference type="AlphaFoldDB" id="A0AAD3SEJ4"/>